<evidence type="ECO:0000313" key="2">
    <source>
        <dbReference type="Proteomes" id="UP000199356"/>
    </source>
</evidence>
<dbReference type="EMBL" id="FOXA01000026">
    <property type="protein sequence ID" value="SFQ01106.1"/>
    <property type="molecule type" value="Genomic_DNA"/>
</dbReference>
<protein>
    <submittedName>
        <fullName evidence="1">Uncharacterized protein</fullName>
    </submittedName>
</protein>
<organism evidence="1 2">
    <name type="scientific">Tranquillimonas alkanivorans</name>
    <dbReference type="NCBI Taxonomy" id="441119"/>
    <lineage>
        <taxon>Bacteria</taxon>
        <taxon>Pseudomonadati</taxon>
        <taxon>Pseudomonadota</taxon>
        <taxon>Alphaproteobacteria</taxon>
        <taxon>Rhodobacterales</taxon>
        <taxon>Roseobacteraceae</taxon>
        <taxon>Tranquillimonas</taxon>
    </lineage>
</organism>
<dbReference type="OrthoDB" id="9772736at2"/>
<sequence length="532" mass="59672">MPFQPSHLKNEDRKNAKKKGYQALAYWPKNADVPPSRRALFNGCAQVQLGGVEVQCEACCGIHTLTREQLKGATSRPCPTCSRATAGKPSEDQKEAARRRGWIALAFLDYGTSQVVRLRPRGCGHVFEVDAVNLLQMHAGSSTKGCAVCDADRIFDAFRIETTLSCGPASDRDAPRTFRCPEGHHFTNTLRRVASWAKGSEAAWEGCPACLCDKAGYEFLSFVVSTHTELLMRSKKCSCQTHTLEWDRSNVLTRARAGRTPGSCKQCDIDGAEKTVEAKIARHKMVPGVISVRRTHPESREVEIKQRCTGCTKERSRTFRDFSENPSRTIPIFQCDGCHLAAKQEFVNAVAAPGHEVTLTEKLPGNRYRYNCDCGHRRDVFFIAGKNKPRCRLSHGGPATKIGFVYVLEFLDTRGKTPWPYVKVGWTKNPENEYFQGRYQGYGFDAGVVPFRLWFDDIKVSDPEGKEDRLLEELDDLGFRRPDEAMMKGLMENGHTEVREYPPQGVLEIYESILLRLGLKIVDHEEISKAAA</sequence>
<evidence type="ECO:0000313" key="1">
    <source>
        <dbReference type="EMBL" id="SFQ01106.1"/>
    </source>
</evidence>
<dbReference type="Proteomes" id="UP000199356">
    <property type="component" value="Unassembled WGS sequence"/>
</dbReference>
<proteinExistence type="predicted"/>
<gene>
    <name evidence="1" type="ORF">SAMN04488047_1266</name>
</gene>
<accession>A0A1I5V2C8</accession>
<keyword evidence="2" id="KW-1185">Reference proteome</keyword>
<reference evidence="1 2" key="1">
    <citation type="submission" date="2016-10" db="EMBL/GenBank/DDBJ databases">
        <authorList>
            <person name="de Groot N.N."/>
        </authorList>
    </citation>
    <scope>NUCLEOTIDE SEQUENCE [LARGE SCALE GENOMIC DNA]</scope>
    <source>
        <strain evidence="1 2">DSM 19547</strain>
    </source>
</reference>
<dbReference type="AlphaFoldDB" id="A0A1I5V2C8"/>
<name>A0A1I5V2C8_9RHOB</name>
<dbReference type="RefSeq" id="WP_093424959.1">
    <property type="nucleotide sequence ID" value="NZ_FOXA01000026.1"/>
</dbReference>